<dbReference type="PROSITE" id="PS51908">
    <property type="entry name" value="ZF_UBZ4"/>
    <property type="match status" value="1"/>
</dbReference>
<dbReference type="EC" id="2.3.2.27" evidence="4"/>
<dbReference type="AlphaFoldDB" id="A0A1Y2FBM6"/>
<evidence type="ECO:0000259" key="17">
    <source>
        <dbReference type="PROSITE" id="PS51908"/>
    </source>
</evidence>
<feature type="compositionally biased region" description="Low complexity" evidence="15">
    <location>
        <begin position="230"/>
        <end position="254"/>
    </location>
</feature>
<evidence type="ECO:0000256" key="15">
    <source>
        <dbReference type="SAM" id="MobiDB-lite"/>
    </source>
</evidence>
<dbReference type="UniPathway" id="UPA00143"/>
<dbReference type="Gene3D" id="3.30.160.60">
    <property type="entry name" value="Classic Zinc Finger"/>
    <property type="match status" value="1"/>
</dbReference>
<dbReference type="GO" id="GO:0061630">
    <property type="term" value="F:ubiquitin protein ligase activity"/>
    <property type="evidence" value="ECO:0007669"/>
    <property type="project" value="UniProtKB-EC"/>
</dbReference>
<evidence type="ECO:0000256" key="11">
    <source>
        <dbReference type="ARBA" id="ARBA00023125"/>
    </source>
</evidence>
<evidence type="ECO:0000313" key="18">
    <source>
        <dbReference type="EMBL" id="ORY81320.1"/>
    </source>
</evidence>
<evidence type="ECO:0000256" key="7">
    <source>
        <dbReference type="ARBA" id="ARBA00022763"/>
    </source>
</evidence>
<dbReference type="STRING" id="56484.A0A1Y2FBM6"/>
<sequence length="254" mass="28166">MSMQQEHLRHVEKHKQVEVYEIPDSSPSSQEDAPRRSKRRRTSQSYAAASPEDVARRRPLERGEVLCPVCNKPVQEEAINAHVDRCLSGEAEGGDVPTKSKHFAPPVAPVSARPSEKRLPKLNYAVLTEAKLRTELSRLSIPSNGSKTTLQRRHAEWLTLWNSNMDAKHPRSRRDLLRELKAWEDALGRSTVKLTTEELEERAADDHGDFKSLIARARASAEEAKRQSLGSAQEEASAAAAIPAEGPETEAAGS</sequence>
<accession>A0A1Y2FBM6</accession>
<dbReference type="Pfam" id="PF02037">
    <property type="entry name" value="SAP"/>
    <property type="match status" value="1"/>
</dbReference>
<name>A0A1Y2FBM6_PROLT</name>
<feature type="domain" description="SAP" evidence="16">
    <location>
        <begin position="124"/>
        <end position="158"/>
    </location>
</feature>
<evidence type="ECO:0000256" key="5">
    <source>
        <dbReference type="ARBA" id="ARBA00022679"/>
    </source>
</evidence>
<keyword evidence="9" id="KW-0833">Ubl conjugation pathway</keyword>
<feature type="region of interest" description="Disordered" evidence="15">
    <location>
        <begin position="1"/>
        <end position="61"/>
    </location>
</feature>
<evidence type="ECO:0000256" key="4">
    <source>
        <dbReference type="ARBA" id="ARBA00012483"/>
    </source>
</evidence>
<keyword evidence="7 14" id="KW-0227">DNA damage</keyword>
<dbReference type="PANTHER" id="PTHR14134">
    <property type="entry name" value="E3 UBIQUITIN-PROTEIN LIGASE RAD18"/>
    <property type="match status" value="1"/>
</dbReference>
<comment type="caution">
    <text evidence="18">The sequence shown here is derived from an EMBL/GenBank/DDBJ whole genome shotgun (WGS) entry which is preliminary data.</text>
</comment>
<feature type="region of interest" description="Disordered" evidence="15">
    <location>
        <begin position="92"/>
        <end position="114"/>
    </location>
</feature>
<feature type="compositionally biased region" description="Basic and acidic residues" evidence="15">
    <location>
        <begin position="1"/>
        <end position="18"/>
    </location>
</feature>
<dbReference type="InterPro" id="IPR039577">
    <property type="entry name" value="Rad18"/>
</dbReference>
<evidence type="ECO:0000256" key="10">
    <source>
        <dbReference type="ARBA" id="ARBA00022833"/>
    </source>
</evidence>
<organism evidence="18 19">
    <name type="scientific">Protomyces lactucae-debilis</name>
    <dbReference type="NCBI Taxonomy" id="2754530"/>
    <lineage>
        <taxon>Eukaryota</taxon>
        <taxon>Fungi</taxon>
        <taxon>Dikarya</taxon>
        <taxon>Ascomycota</taxon>
        <taxon>Taphrinomycotina</taxon>
        <taxon>Taphrinomycetes</taxon>
        <taxon>Taphrinales</taxon>
        <taxon>Protomycetaceae</taxon>
        <taxon>Protomyces</taxon>
    </lineage>
</organism>
<evidence type="ECO:0000256" key="9">
    <source>
        <dbReference type="ARBA" id="ARBA00022786"/>
    </source>
</evidence>
<dbReference type="PROSITE" id="PS50800">
    <property type="entry name" value="SAP"/>
    <property type="match status" value="1"/>
</dbReference>
<comment type="subcellular location">
    <subcellularLocation>
        <location evidence="2">Nucleus</location>
    </subcellularLocation>
</comment>
<dbReference type="GO" id="GO:0005634">
    <property type="term" value="C:nucleus"/>
    <property type="evidence" value="ECO:0007669"/>
    <property type="project" value="UniProtKB-SubCell"/>
</dbReference>
<dbReference type="EMBL" id="MCFI01000011">
    <property type="protein sequence ID" value="ORY81320.1"/>
    <property type="molecule type" value="Genomic_DNA"/>
</dbReference>
<keyword evidence="10" id="KW-0862">Zinc</keyword>
<dbReference type="PANTHER" id="PTHR14134:SF2">
    <property type="entry name" value="E3 UBIQUITIN-PROTEIN LIGASE RAD18"/>
    <property type="match status" value="1"/>
</dbReference>
<evidence type="ECO:0000256" key="2">
    <source>
        <dbReference type="ARBA" id="ARBA00004123"/>
    </source>
</evidence>
<evidence type="ECO:0000256" key="14">
    <source>
        <dbReference type="PROSITE-ProRule" id="PRU01256"/>
    </source>
</evidence>
<keyword evidence="12 14" id="KW-0234">DNA repair</keyword>
<dbReference type="GO" id="GO:0006281">
    <property type="term" value="P:DNA repair"/>
    <property type="evidence" value="ECO:0007669"/>
    <property type="project" value="UniProtKB-KW"/>
</dbReference>
<evidence type="ECO:0000256" key="12">
    <source>
        <dbReference type="ARBA" id="ARBA00023204"/>
    </source>
</evidence>
<evidence type="ECO:0000256" key="3">
    <source>
        <dbReference type="ARBA" id="ARBA00004906"/>
    </source>
</evidence>
<dbReference type="GO" id="GO:0008270">
    <property type="term" value="F:zinc ion binding"/>
    <property type="evidence" value="ECO:0007669"/>
    <property type="project" value="UniProtKB-KW"/>
</dbReference>
<feature type="domain" description="UBZ4-type" evidence="17">
    <location>
        <begin position="64"/>
        <end position="91"/>
    </location>
</feature>
<dbReference type="GO" id="GO:0003697">
    <property type="term" value="F:single-stranded DNA binding"/>
    <property type="evidence" value="ECO:0007669"/>
    <property type="project" value="InterPro"/>
</dbReference>
<comment type="catalytic activity">
    <reaction evidence="1">
        <text>S-ubiquitinyl-[E2 ubiquitin-conjugating enzyme]-L-cysteine + [acceptor protein]-L-lysine = [E2 ubiquitin-conjugating enzyme]-L-cysteine + N(6)-ubiquitinyl-[acceptor protein]-L-lysine.</text>
        <dbReference type="EC" id="2.3.2.27"/>
    </reaction>
</comment>
<reference evidence="18 19" key="1">
    <citation type="submission" date="2016-07" db="EMBL/GenBank/DDBJ databases">
        <title>Pervasive Adenine N6-methylation of Active Genes in Fungi.</title>
        <authorList>
            <consortium name="DOE Joint Genome Institute"/>
            <person name="Mondo S.J."/>
            <person name="Dannebaum R.O."/>
            <person name="Kuo R.C."/>
            <person name="Labutti K."/>
            <person name="Haridas S."/>
            <person name="Kuo A."/>
            <person name="Salamov A."/>
            <person name="Ahrendt S.R."/>
            <person name="Lipzen A."/>
            <person name="Sullivan W."/>
            <person name="Andreopoulos W.B."/>
            <person name="Clum A."/>
            <person name="Lindquist E."/>
            <person name="Daum C."/>
            <person name="Ramamoorthy G.K."/>
            <person name="Gryganskyi A."/>
            <person name="Culley D."/>
            <person name="Magnuson J.K."/>
            <person name="James T.Y."/>
            <person name="O'Malley M.A."/>
            <person name="Stajich J.E."/>
            <person name="Spatafora J.W."/>
            <person name="Visel A."/>
            <person name="Grigoriev I.V."/>
        </authorList>
    </citation>
    <scope>NUCLEOTIDE SEQUENCE [LARGE SCALE GENOMIC DNA]</scope>
    <source>
        <strain evidence="18 19">12-1054</strain>
    </source>
</reference>
<dbReference type="Proteomes" id="UP000193685">
    <property type="component" value="Unassembled WGS sequence"/>
</dbReference>
<keyword evidence="8 14" id="KW-0863">Zinc-finger</keyword>
<gene>
    <name evidence="18" type="ORF">BCR37DRAFT_380128</name>
</gene>
<dbReference type="RefSeq" id="XP_040724696.1">
    <property type="nucleotide sequence ID" value="XM_040869425.1"/>
</dbReference>
<keyword evidence="11" id="KW-0238">DNA-binding</keyword>
<keyword evidence="13" id="KW-0539">Nucleus</keyword>
<dbReference type="InterPro" id="IPR006642">
    <property type="entry name" value="Rad18_UBZ4"/>
</dbReference>
<dbReference type="GO" id="GO:0006301">
    <property type="term" value="P:DNA damage tolerance"/>
    <property type="evidence" value="ECO:0007669"/>
    <property type="project" value="InterPro"/>
</dbReference>
<keyword evidence="6" id="KW-0479">Metal-binding</keyword>
<evidence type="ECO:0000256" key="6">
    <source>
        <dbReference type="ARBA" id="ARBA00022723"/>
    </source>
</evidence>
<dbReference type="GO" id="GO:0006513">
    <property type="term" value="P:protein monoubiquitination"/>
    <property type="evidence" value="ECO:0007669"/>
    <property type="project" value="InterPro"/>
</dbReference>
<evidence type="ECO:0000256" key="13">
    <source>
        <dbReference type="ARBA" id="ARBA00023242"/>
    </source>
</evidence>
<evidence type="ECO:0000259" key="16">
    <source>
        <dbReference type="PROSITE" id="PS50800"/>
    </source>
</evidence>
<comment type="pathway">
    <text evidence="3">Protein modification; protein ubiquitination.</text>
</comment>
<dbReference type="SMART" id="SM00513">
    <property type="entry name" value="SAP"/>
    <property type="match status" value="1"/>
</dbReference>
<feature type="region of interest" description="Disordered" evidence="15">
    <location>
        <begin position="221"/>
        <end position="254"/>
    </location>
</feature>
<keyword evidence="5" id="KW-0808">Transferase</keyword>
<protein>
    <recommendedName>
        <fullName evidence="4">RING-type E3 ubiquitin transferase</fullName>
        <ecNumber evidence="4">2.3.2.27</ecNumber>
    </recommendedName>
</protein>
<dbReference type="GeneID" id="63786024"/>
<proteinExistence type="predicted"/>
<dbReference type="SMART" id="SM00734">
    <property type="entry name" value="ZnF_Rad18"/>
    <property type="match status" value="1"/>
</dbReference>
<evidence type="ECO:0000256" key="8">
    <source>
        <dbReference type="ARBA" id="ARBA00022771"/>
    </source>
</evidence>
<keyword evidence="19" id="KW-1185">Reference proteome</keyword>
<evidence type="ECO:0000313" key="19">
    <source>
        <dbReference type="Proteomes" id="UP000193685"/>
    </source>
</evidence>
<dbReference type="GO" id="GO:0097505">
    <property type="term" value="C:Rad6-Rad18 complex"/>
    <property type="evidence" value="ECO:0007669"/>
    <property type="project" value="TreeGrafter"/>
</dbReference>
<evidence type="ECO:0000256" key="1">
    <source>
        <dbReference type="ARBA" id="ARBA00000900"/>
    </source>
</evidence>
<dbReference type="OrthoDB" id="9049620at2759"/>
<dbReference type="InterPro" id="IPR003034">
    <property type="entry name" value="SAP_dom"/>
</dbReference>